<dbReference type="PROSITE" id="PS50850">
    <property type="entry name" value="MFS"/>
    <property type="match status" value="1"/>
</dbReference>
<feature type="transmembrane region" description="Helical" evidence="6">
    <location>
        <begin position="260"/>
        <end position="281"/>
    </location>
</feature>
<name>A0A9X2JLJ3_9LACO</name>
<dbReference type="InterPro" id="IPR011701">
    <property type="entry name" value="MFS"/>
</dbReference>
<dbReference type="EMBL" id="JAIULA010000011">
    <property type="protein sequence ID" value="MCP0887067.1"/>
    <property type="molecule type" value="Genomic_DNA"/>
</dbReference>
<dbReference type="InterPro" id="IPR020846">
    <property type="entry name" value="MFS_dom"/>
</dbReference>
<proteinExistence type="predicted"/>
<organism evidence="8 9">
    <name type="scientific">Ligilactobacillus ubinensis</name>
    <dbReference type="NCBI Taxonomy" id="2876789"/>
    <lineage>
        <taxon>Bacteria</taxon>
        <taxon>Bacillati</taxon>
        <taxon>Bacillota</taxon>
        <taxon>Bacilli</taxon>
        <taxon>Lactobacillales</taxon>
        <taxon>Lactobacillaceae</taxon>
        <taxon>Ligilactobacillus</taxon>
    </lineage>
</organism>
<keyword evidence="3 6" id="KW-0812">Transmembrane</keyword>
<dbReference type="Proteomes" id="UP001139006">
    <property type="component" value="Unassembled WGS sequence"/>
</dbReference>
<evidence type="ECO:0000313" key="8">
    <source>
        <dbReference type="EMBL" id="MCP0887067.1"/>
    </source>
</evidence>
<feature type="transmembrane region" description="Helical" evidence="6">
    <location>
        <begin position="105"/>
        <end position="124"/>
    </location>
</feature>
<evidence type="ECO:0000259" key="7">
    <source>
        <dbReference type="PROSITE" id="PS50850"/>
    </source>
</evidence>
<reference evidence="8 9" key="1">
    <citation type="journal article" date="2023" name="Int. J. Syst. Evol. Microbiol.">
        <title>Ligilactobacillus ubinensis sp. nov., a novel species isolated from the wild ferment of a durian fruit (Durio zibethinus).</title>
        <authorList>
            <person name="Heng Y.C."/>
            <person name="Menon N."/>
            <person name="Chen B."/>
            <person name="Loo B.Z.L."/>
            <person name="Wong G.W.J."/>
            <person name="Lim A.C.H."/>
            <person name="Silvaraju S."/>
            <person name="Kittelmann S."/>
        </authorList>
    </citation>
    <scope>NUCLEOTIDE SEQUENCE [LARGE SCALE GENOMIC DNA]</scope>
    <source>
        <strain evidence="8 9">WILCCON 0076</strain>
    </source>
</reference>
<feature type="transmembrane region" description="Helical" evidence="6">
    <location>
        <begin position="321"/>
        <end position="343"/>
    </location>
</feature>
<sequence length="487" mass="53097">MTLKQVKIVTFGLLLASVIAGLDGTIINTALPAIISDLQGIEYMGWIVAVFLLGMSIFTPLWSKLGEIIGNKKAFQLSVLLFLLGALLEATARNIFFFIGARTLMGIGAGGMGALPYIIIGYIYQNINQRARVLGLISASFSIGSIVGPLLGGWIVDVFSWHWIFYINIPIGLITVFLIQFSYREEKVVSNTKFDYLGATLLVTGLMLLLIGVQSVGSLSWYYVLILLLIGIILLIWLFKVEKQVATPIIPGHLFKNTALVVDFLLFCLAWGASIAFNTYVPMWSQGLLGVAALAGGLTQIPGAITDFAGANTVPFLQRKFQDLTIVQFGLIGILISIVGLLGDVKTPYVWLLAMGAFYGFGVGLVFVTLQIRVQQDVALKDMPAATSLSYLLRILAQTFMASVYGVVLNIKLVQGVARADGRVTMSMMNKLSNADTNKNLPVNLLPQLRNILHSGMHTIMLVAASLLILALLFSFWAKRKLIVKKN</sequence>
<evidence type="ECO:0000256" key="3">
    <source>
        <dbReference type="ARBA" id="ARBA00022692"/>
    </source>
</evidence>
<feature type="transmembrane region" description="Helical" evidence="6">
    <location>
        <begin position="194"/>
        <end position="213"/>
    </location>
</feature>
<comment type="subcellular location">
    <subcellularLocation>
        <location evidence="1">Cell membrane</location>
        <topology evidence="1">Multi-pass membrane protein</topology>
    </subcellularLocation>
</comment>
<dbReference type="SUPFAM" id="SSF103473">
    <property type="entry name" value="MFS general substrate transporter"/>
    <property type="match status" value="1"/>
</dbReference>
<feature type="transmembrane region" description="Helical" evidence="6">
    <location>
        <begin position="349"/>
        <end position="370"/>
    </location>
</feature>
<dbReference type="PANTHER" id="PTHR23501:SF191">
    <property type="entry name" value="VACUOLAR BASIC AMINO ACID TRANSPORTER 4"/>
    <property type="match status" value="1"/>
</dbReference>
<dbReference type="RefSeq" id="WP_253360613.1">
    <property type="nucleotide sequence ID" value="NZ_JAIULA010000011.1"/>
</dbReference>
<keyword evidence="4 6" id="KW-1133">Transmembrane helix</keyword>
<feature type="transmembrane region" description="Helical" evidence="6">
    <location>
        <begin position="219"/>
        <end position="239"/>
    </location>
</feature>
<comment type="caution">
    <text evidence="8">The sequence shown here is derived from an EMBL/GenBank/DDBJ whole genome shotgun (WGS) entry which is preliminary data.</text>
</comment>
<protein>
    <submittedName>
        <fullName evidence="8">MFS transporter</fullName>
    </submittedName>
</protein>
<keyword evidence="9" id="KW-1185">Reference proteome</keyword>
<dbReference type="PANTHER" id="PTHR23501">
    <property type="entry name" value="MAJOR FACILITATOR SUPERFAMILY"/>
    <property type="match status" value="1"/>
</dbReference>
<dbReference type="InterPro" id="IPR001958">
    <property type="entry name" value="Tet-R_TetA/multi-R_MdtG-like"/>
</dbReference>
<dbReference type="Pfam" id="PF07690">
    <property type="entry name" value="MFS_1"/>
    <property type="match status" value="1"/>
</dbReference>
<feature type="transmembrane region" description="Helical" evidence="6">
    <location>
        <begin position="74"/>
        <end position="99"/>
    </location>
</feature>
<feature type="transmembrane region" description="Helical" evidence="6">
    <location>
        <begin position="161"/>
        <end position="182"/>
    </location>
</feature>
<feature type="transmembrane region" description="Helical" evidence="6">
    <location>
        <begin position="43"/>
        <end position="62"/>
    </location>
</feature>
<evidence type="ECO:0000256" key="2">
    <source>
        <dbReference type="ARBA" id="ARBA00022448"/>
    </source>
</evidence>
<dbReference type="GO" id="GO:0005886">
    <property type="term" value="C:plasma membrane"/>
    <property type="evidence" value="ECO:0007669"/>
    <property type="project" value="UniProtKB-SubCell"/>
</dbReference>
<evidence type="ECO:0000313" key="9">
    <source>
        <dbReference type="Proteomes" id="UP001139006"/>
    </source>
</evidence>
<evidence type="ECO:0000256" key="1">
    <source>
        <dbReference type="ARBA" id="ARBA00004651"/>
    </source>
</evidence>
<feature type="transmembrane region" description="Helical" evidence="6">
    <location>
        <begin position="133"/>
        <end position="155"/>
    </location>
</feature>
<accession>A0A9X2JLJ3</accession>
<feature type="domain" description="Major facilitator superfamily (MFS) profile" evidence="7">
    <location>
        <begin position="9"/>
        <end position="483"/>
    </location>
</feature>
<keyword evidence="2" id="KW-0813">Transport</keyword>
<dbReference type="PRINTS" id="PR01035">
    <property type="entry name" value="TCRTETA"/>
</dbReference>
<evidence type="ECO:0000256" key="4">
    <source>
        <dbReference type="ARBA" id="ARBA00022989"/>
    </source>
</evidence>
<feature type="transmembrane region" description="Helical" evidence="6">
    <location>
        <begin position="456"/>
        <end position="478"/>
    </location>
</feature>
<dbReference type="AlphaFoldDB" id="A0A9X2JLJ3"/>
<evidence type="ECO:0000256" key="6">
    <source>
        <dbReference type="SAM" id="Phobius"/>
    </source>
</evidence>
<keyword evidence="5 6" id="KW-0472">Membrane</keyword>
<gene>
    <name evidence="8" type="ORF">LB941_06925</name>
</gene>
<evidence type="ECO:0000256" key="5">
    <source>
        <dbReference type="ARBA" id="ARBA00023136"/>
    </source>
</evidence>
<dbReference type="GO" id="GO:0022857">
    <property type="term" value="F:transmembrane transporter activity"/>
    <property type="evidence" value="ECO:0007669"/>
    <property type="project" value="InterPro"/>
</dbReference>
<dbReference type="InterPro" id="IPR036259">
    <property type="entry name" value="MFS_trans_sf"/>
</dbReference>
<dbReference type="Gene3D" id="1.20.1250.20">
    <property type="entry name" value="MFS general substrate transporter like domains"/>
    <property type="match status" value="1"/>
</dbReference>